<dbReference type="InParanoid" id="A0A371RFG6"/>
<gene>
    <name evidence="2" type="ORF">DX908_02210</name>
</gene>
<feature type="transmembrane region" description="Helical" evidence="1">
    <location>
        <begin position="16"/>
        <end position="37"/>
    </location>
</feature>
<accession>A0A371RFG6</accession>
<organism evidence="2 3">
    <name type="scientific">Parvularcula marina</name>
    <dbReference type="NCBI Taxonomy" id="2292771"/>
    <lineage>
        <taxon>Bacteria</taxon>
        <taxon>Pseudomonadati</taxon>
        <taxon>Pseudomonadota</taxon>
        <taxon>Alphaproteobacteria</taxon>
        <taxon>Parvularculales</taxon>
        <taxon>Parvularculaceae</taxon>
        <taxon>Parvularcula</taxon>
    </lineage>
</organism>
<evidence type="ECO:0000256" key="1">
    <source>
        <dbReference type="SAM" id="Phobius"/>
    </source>
</evidence>
<evidence type="ECO:0000313" key="2">
    <source>
        <dbReference type="EMBL" id="RFB04199.1"/>
    </source>
</evidence>
<dbReference type="RefSeq" id="WP_116390827.1">
    <property type="nucleotide sequence ID" value="NZ_QUQO01000001.1"/>
</dbReference>
<protein>
    <submittedName>
        <fullName evidence="2">Uncharacterized protein</fullName>
    </submittedName>
</protein>
<proteinExistence type="predicted"/>
<dbReference type="AlphaFoldDB" id="A0A371RFG6"/>
<evidence type="ECO:0000313" key="3">
    <source>
        <dbReference type="Proteomes" id="UP000264589"/>
    </source>
</evidence>
<reference evidence="2 3" key="1">
    <citation type="submission" date="2018-08" db="EMBL/GenBank/DDBJ databases">
        <title>Parvularcula sp. SM1705, isolated from surface water of the South Sea China.</title>
        <authorList>
            <person name="Sun L."/>
        </authorList>
    </citation>
    <scope>NUCLEOTIDE SEQUENCE [LARGE SCALE GENOMIC DNA]</scope>
    <source>
        <strain evidence="2 3">SM1705</strain>
    </source>
</reference>
<dbReference type="EMBL" id="QUQO01000001">
    <property type="protein sequence ID" value="RFB04199.1"/>
    <property type="molecule type" value="Genomic_DNA"/>
</dbReference>
<keyword evidence="1" id="KW-0812">Transmembrane</keyword>
<comment type="caution">
    <text evidence="2">The sequence shown here is derived from an EMBL/GenBank/DDBJ whole genome shotgun (WGS) entry which is preliminary data.</text>
</comment>
<dbReference type="Proteomes" id="UP000264589">
    <property type="component" value="Unassembled WGS sequence"/>
</dbReference>
<keyword evidence="3" id="KW-1185">Reference proteome</keyword>
<keyword evidence="1" id="KW-1133">Transmembrane helix</keyword>
<feature type="transmembrane region" description="Helical" evidence="1">
    <location>
        <begin position="57"/>
        <end position="81"/>
    </location>
</feature>
<name>A0A371RFG6_9PROT</name>
<keyword evidence="1" id="KW-0472">Membrane</keyword>
<sequence>MNPERNPEEYRKARKVFAAYFLVLSVLLTGLGIWKLILRPLFGREGAGETFDLSTILVSLLGFPMVWAPVVLGGAVSYLLWRYVRRP</sequence>